<gene>
    <name evidence="2" type="ORF">F511_32301</name>
</gene>
<evidence type="ECO:0000256" key="1">
    <source>
        <dbReference type="SAM" id="MobiDB-lite"/>
    </source>
</evidence>
<evidence type="ECO:0000313" key="3">
    <source>
        <dbReference type="Proteomes" id="UP000250235"/>
    </source>
</evidence>
<dbReference type="EMBL" id="KV019655">
    <property type="protein sequence ID" value="KZV15673.1"/>
    <property type="molecule type" value="Genomic_DNA"/>
</dbReference>
<protein>
    <submittedName>
        <fullName evidence="2">Uncharacterized protein</fullName>
    </submittedName>
</protein>
<name>A0A2Z7A3J2_9LAMI</name>
<dbReference type="AlphaFoldDB" id="A0A2Z7A3J2"/>
<proteinExistence type="predicted"/>
<keyword evidence="3" id="KW-1185">Reference proteome</keyword>
<feature type="region of interest" description="Disordered" evidence="1">
    <location>
        <begin position="99"/>
        <end position="139"/>
    </location>
</feature>
<dbReference type="Proteomes" id="UP000250235">
    <property type="component" value="Unassembled WGS sequence"/>
</dbReference>
<evidence type="ECO:0000313" key="2">
    <source>
        <dbReference type="EMBL" id="KZV15673.1"/>
    </source>
</evidence>
<sequence>MDSQLVVDMAQLVLPREMPPRCRGRARGQIPIESEGHNDEMERSVPLRRRSIQDEDEIDEMAAHVEEMELVMASFQQMNPQTFNGDEPSSNAESWLQHITGPFDRPQPPSSQIAAAGRRRPPPPPPSSPEIHSGQFDEENPSVQISSGLLVQADEGVSYSVVDLIGVIYRNIVFVFRIDRLPAHVFRSSAASPRGRDSDPNSGIRARFSDLINTLCLIVSNISKFQIENRNFEAGRRPPPCAAAPLSPTQACARASSGLARETSALVLATLGDAWCRFMRGDRPLRHAPAALGARLGRAAAALVARLGRAMSRLSSCAGRTIGAMVPATAASTSGAGGAMVG</sequence>
<organism evidence="2 3">
    <name type="scientific">Dorcoceras hygrometricum</name>
    <dbReference type="NCBI Taxonomy" id="472368"/>
    <lineage>
        <taxon>Eukaryota</taxon>
        <taxon>Viridiplantae</taxon>
        <taxon>Streptophyta</taxon>
        <taxon>Embryophyta</taxon>
        <taxon>Tracheophyta</taxon>
        <taxon>Spermatophyta</taxon>
        <taxon>Magnoliopsida</taxon>
        <taxon>eudicotyledons</taxon>
        <taxon>Gunneridae</taxon>
        <taxon>Pentapetalae</taxon>
        <taxon>asterids</taxon>
        <taxon>lamiids</taxon>
        <taxon>Lamiales</taxon>
        <taxon>Gesneriaceae</taxon>
        <taxon>Didymocarpoideae</taxon>
        <taxon>Trichosporeae</taxon>
        <taxon>Loxocarpinae</taxon>
        <taxon>Dorcoceras</taxon>
    </lineage>
</organism>
<accession>A0A2Z7A3J2</accession>
<reference evidence="2 3" key="1">
    <citation type="journal article" date="2015" name="Proc. Natl. Acad. Sci. U.S.A.">
        <title>The resurrection genome of Boea hygrometrica: A blueprint for survival of dehydration.</title>
        <authorList>
            <person name="Xiao L."/>
            <person name="Yang G."/>
            <person name="Zhang L."/>
            <person name="Yang X."/>
            <person name="Zhao S."/>
            <person name="Ji Z."/>
            <person name="Zhou Q."/>
            <person name="Hu M."/>
            <person name="Wang Y."/>
            <person name="Chen M."/>
            <person name="Xu Y."/>
            <person name="Jin H."/>
            <person name="Xiao X."/>
            <person name="Hu G."/>
            <person name="Bao F."/>
            <person name="Hu Y."/>
            <person name="Wan P."/>
            <person name="Li L."/>
            <person name="Deng X."/>
            <person name="Kuang T."/>
            <person name="Xiang C."/>
            <person name="Zhu J.K."/>
            <person name="Oliver M.J."/>
            <person name="He Y."/>
        </authorList>
    </citation>
    <scope>NUCLEOTIDE SEQUENCE [LARGE SCALE GENOMIC DNA]</scope>
    <source>
        <strain evidence="3">cv. XS01</strain>
    </source>
</reference>